<evidence type="ECO:0000256" key="2">
    <source>
        <dbReference type="ARBA" id="ARBA00022737"/>
    </source>
</evidence>
<dbReference type="STRING" id="139420.A0A371DEK3"/>
<keyword evidence="4" id="KW-1133">Transmembrane helix</keyword>
<dbReference type="PROSITE" id="PS50082">
    <property type="entry name" value="WD_REPEATS_2"/>
    <property type="match status" value="1"/>
</dbReference>
<dbReference type="InterPro" id="IPR015943">
    <property type="entry name" value="WD40/YVTN_repeat-like_dom_sf"/>
</dbReference>
<evidence type="ECO:0000313" key="6">
    <source>
        <dbReference type="Proteomes" id="UP000256964"/>
    </source>
</evidence>
<dbReference type="InterPro" id="IPR051179">
    <property type="entry name" value="WD_repeat_multifunction"/>
</dbReference>
<evidence type="ECO:0000256" key="4">
    <source>
        <dbReference type="SAM" id="Phobius"/>
    </source>
</evidence>
<accession>A0A371DEK3</accession>
<dbReference type="Gene3D" id="2.130.10.10">
    <property type="entry name" value="YVTN repeat-like/Quinoprotein amine dehydrogenase"/>
    <property type="match status" value="2"/>
</dbReference>
<evidence type="ECO:0000256" key="3">
    <source>
        <dbReference type="PROSITE-ProRule" id="PRU00221"/>
    </source>
</evidence>
<protein>
    <submittedName>
        <fullName evidence="5">WD40 repeat-like protein</fullName>
    </submittedName>
</protein>
<dbReference type="InterPro" id="IPR019775">
    <property type="entry name" value="WD40_repeat_CS"/>
</dbReference>
<dbReference type="SMART" id="SM00320">
    <property type="entry name" value="WD40"/>
    <property type="match status" value="3"/>
</dbReference>
<keyword evidence="1 3" id="KW-0853">WD repeat</keyword>
<dbReference type="Pfam" id="PF00400">
    <property type="entry name" value="WD40"/>
    <property type="match status" value="1"/>
</dbReference>
<sequence length="380" mass="42066">MPVHLRYQESHLALDHYFGITSVAFSSGGTLLATAGLDGKVCIWDVDTHKLLHMYKNKISIVSLAWIKNGEDSLLIGYEDGNVTTLSITPNTLNLAGFCAHDFATEIIANDGALVATAARDEVRIWEWHPLAPWQLVLALAGPPKTSANLSTEVLVVSLHWASWKEYLSVLVVCYQNHGIFVYESAGWTLVHTVPIRDPIARADLSPDGQYLALYNLAKGIEVRKLSTGALRCAFPLESGEKRLLPVAFIHGGEVLVAGTTSGDVGVWHLQTSQKIQDLHHDKQDKVLALAGHYDYDRDRFLIITATYGCKARAVLRWWTAVERMRDDQDTGGTTTYTIPFGWLMKNIFGRLNMVIVLGVAITFTLATFVYEVLPYASVL</sequence>
<evidence type="ECO:0000256" key="1">
    <source>
        <dbReference type="ARBA" id="ARBA00022574"/>
    </source>
</evidence>
<feature type="repeat" description="WD" evidence="3">
    <location>
        <begin position="13"/>
        <end position="54"/>
    </location>
</feature>
<dbReference type="PROSITE" id="PS00678">
    <property type="entry name" value="WD_REPEATS_1"/>
    <property type="match status" value="1"/>
</dbReference>
<keyword evidence="2" id="KW-0677">Repeat</keyword>
<feature type="transmembrane region" description="Helical" evidence="4">
    <location>
        <begin position="352"/>
        <end position="371"/>
    </location>
</feature>
<dbReference type="InterPro" id="IPR001680">
    <property type="entry name" value="WD40_rpt"/>
</dbReference>
<proteinExistence type="predicted"/>
<dbReference type="InterPro" id="IPR036322">
    <property type="entry name" value="WD40_repeat_dom_sf"/>
</dbReference>
<reference evidence="5 6" key="1">
    <citation type="journal article" date="2018" name="Biotechnol. Biofuels">
        <title>Integrative visual omics of the white-rot fungus Polyporus brumalis exposes the biotechnological potential of its oxidative enzymes for delignifying raw plant biomass.</title>
        <authorList>
            <person name="Miyauchi S."/>
            <person name="Rancon A."/>
            <person name="Drula E."/>
            <person name="Hage H."/>
            <person name="Chaduli D."/>
            <person name="Favel A."/>
            <person name="Grisel S."/>
            <person name="Henrissat B."/>
            <person name="Herpoel-Gimbert I."/>
            <person name="Ruiz-Duenas F.J."/>
            <person name="Chevret D."/>
            <person name="Hainaut M."/>
            <person name="Lin J."/>
            <person name="Wang M."/>
            <person name="Pangilinan J."/>
            <person name="Lipzen A."/>
            <person name="Lesage-Meessen L."/>
            <person name="Navarro D."/>
            <person name="Riley R."/>
            <person name="Grigoriev I.V."/>
            <person name="Zhou S."/>
            <person name="Raouche S."/>
            <person name="Rosso M.N."/>
        </authorList>
    </citation>
    <scope>NUCLEOTIDE SEQUENCE [LARGE SCALE GENOMIC DNA]</scope>
    <source>
        <strain evidence="5 6">BRFM 1820</strain>
    </source>
</reference>
<keyword evidence="4" id="KW-0812">Transmembrane</keyword>
<keyword evidence="6" id="KW-1185">Reference proteome</keyword>
<evidence type="ECO:0000313" key="5">
    <source>
        <dbReference type="EMBL" id="RDX50950.1"/>
    </source>
</evidence>
<organism evidence="5 6">
    <name type="scientific">Lentinus brumalis</name>
    <dbReference type="NCBI Taxonomy" id="2498619"/>
    <lineage>
        <taxon>Eukaryota</taxon>
        <taxon>Fungi</taxon>
        <taxon>Dikarya</taxon>
        <taxon>Basidiomycota</taxon>
        <taxon>Agaricomycotina</taxon>
        <taxon>Agaricomycetes</taxon>
        <taxon>Polyporales</taxon>
        <taxon>Polyporaceae</taxon>
        <taxon>Lentinus</taxon>
    </lineage>
</organism>
<dbReference type="AlphaFoldDB" id="A0A371DEK3"/>
<dbReference type="EMBL" id="KZ857397">
    <property type="protein sequence ID" value="RDX50950.1"/>
    <property type="molecule type" value="Genomic_DNA"/>
</dbReference>
<dbReference type="PANTHER" id="PTHR19857:SF8">
    <property type="entry name" value="ANGIO-ASSOCIATED MIGRATORY CELL PROTEIN"/>
    <property type="match status" value="1"/>
</dbReference>
<gene>
    <name evidence="5" type="ORF">OH76DRAFT_1481997</name>
</gene>
<dbReference type="Proteomes" id="UP000256964">
    <property type="component" value="Unassembled WGS sequence"/>
</dbReference>
<keyword evidence="4" id="KW-0472">Membrane</keyword>
<dbReference type="PANTHER" id="PTHR19857">
    <property type="entry name" value="MITOCHONDRIAL DIVISION PROTEIN 1-RELATED"/>
    <property type="match status" value="1"/>
</dbReference>
<dbReference type="PROSITE" id="PS50294">
    <property type="entry name" value="WD_REPEATS_REGION"/>
    <property type="match status" value="1"/>
</dbReference>
<dbReference type="SUPFAM" id="SSF50978">
    <property type="entry name" value="WD40 repeat-like"/>
    <property type="match status" value="1"/>
</dbReference>
<dbReference type="OrthoDB" id="3238562at2759"/>
<name>A0A371DEK3_9APHY</name>